<dbReference type="GeneID" id="93133110"/>
<evidence type="ECO:0000259" key="4">
    <source>
        <dbReference type="PROSITE" id="PS50043"/>
    </source>
</evidence>
<dbReference type="GO" id="GO:0006355">
    <property type="term" value="P:regulation of DNA-templated transcription"/>
    <property type="evidence" value="ECO:0007669"/>
    <property type="project" value="InterPro"/>
</dbReference>
<dbReference type="CDD" id="cd00130">
    <property type="entry name" value="PAS"/>
    <property type="match status" value="1"/>
</dbReference>
<dbReference type="GO" id="GO:0003677">
    <property type="term" value="F:DNA binding"/>
    <property type="evidence" value="ECO:0007669"/>
    <property type="project" value="UniProtKB-KW"/>
</dbReference>
<protein>
    <submittedName>
        <fullName evidence="5">LuxR family transcriptional regulator</fullName>
    </submittedName>
</protein>
<keyword evidence="3" id="KW-0804">Transcription</keyword>
<dbReference type="InterPro" id="IPR036388">
    <property type="entry name" value="WH-like_DNA-bd_sf"/>
</dbReference>
<reference evidence="5 6" key="1">
    <citation type="submission" date="2020-12" db="EMBL/GenBank/DDBJ databases">
        <title>FDA dAtabase for Regulatory Grade micrObial Sequences (FDA-ARGOS): Supporting development and validation of Infectious Disease Dx tests.</title>
        <authorList>
            <person name="Kerrigan L."/>
            <person name="Long C."/>
            <person name="Tallon L."/>
            <person name="Sadzewicz L."/>
            <person name="Zhao X."/>
            <person name="Boylan J."/>
            <person name="Ott S."/>
            <person name="Bowen H."/>
            <person name="Vavikolanu K."/>
            <person name="Mehta A."/>
            <person name="Aluvathingal J."/>
            <person name="Nadendla S."/>
            <person name="Yan Y."/>
            <person name="Sichtig H."/>
        </authorList>
    </citation>
    <scope>NUCLEOTIDE SEQUENCE [LARGE SCALE GENOMIC DNA]</scope>
    <source>
        <strain evidence="5 6">FDAARGOS_1031</strain>
    </source>
</reference>
<evidence type="ECO:0000256" key="3">
    <source>
        <dbReference type="ARBA" id="ARBA00023163"/>
    </source>
</evidence>
<dbReference type="PANTHER" id="PTHR44688">
    <property type="entry name" value="DNA-BINDING TRANSCRIPTIONAL ACTIVATOR DEVR_DOSR"/>
    <property type="match status" value="1"/>
</dbReference>
<keyword evidence="6" id="KW-1185">Reference proteome</keyword>
<dbReference type="PROSITE" id="PS50043">
    <property type="entry name" value="HTH_LUXR_2"/>
    <property type="match status" value="1"/>
</dbReference>
<evidence type="ECO:0000313" key="6">
    <source>
        <dbReference type="Proteomes" id="UP000595426"/>
    </source>
</evidence>
<dbReference type="Gene3D" id="1.10.10.10">
    <property type="entry name" value="Winged helix-like DNA-binding domain superfamily/Winged helix DNA-binding domain"/>
    <property type="match status" value="1"/>
</dbReference>
<evidence type="ECO:0000256" key="2">
    <source>
        <dbReference type="ARBA" id="ARBA00023125"/>
    </source>
</evidence>
<keyword evidence="2" id="KW-0238">DNA-binding</keyword>
<dbReference type="SUPFAM" id="SSF46894">
    <property type="entry name" value="C-terminal effector domain of the bipartite response regulators"/>
    <property type="match status" value="1"/>
</dbReference>
<dbReference type="PROSITE" id="PS00622">
    <property type="entry name" value="HTH_LUXR_1"/>
    <property type="match status" value="1"/>
</dbReference>
<dbReference type="PRINTS" id="PR00038">
    <property type="entry name" value="HTHLUXR"/>
</dbReference>
<dbReference type="PANTHER" id="PTHR44688:SF16">
    <property type="entry name" value="DNA-BINDING TRANSCRIPTIONAL ACTIVATOR DEVR_DOSR"/>
    <property type="match status" value="1"/>
</dbReference>
<dbReference type="RefSeq" id="WP_034870476.1">
    <property type="nucleotide sequence ID" value="NZ_CAJJUP010000004.1"/>
</dbReference>
<proteinExistence type="predicted"/>
<dbReference type="Proteomes" id="UP000595426">
    <property type="component" value="Chromosome"/>
</dbReference>
<dbReference type="CDD" id="cd06170">
    <property type="entry name" value="LuxR_C_like"/>
    <property type="match status" value="1"/>
</dbReference>
<dbReference type="InterPro" id="IPR000014">
    <property type="entry name" value="PAS"/>
</dbReference>
<dbReference type="Pfam" id="PF00196">
    <property type="entry name" value="GerE"/>
    <property type="match status" value="1"/>
</dbReference>
<dbReference type="SMART" id="SM00421">
    <property type="entry name" value="HTH_LUXR"/>
    <property type="match status" value="1"/>
</dbReference>
<organism evidence="5 6">
    <name type="scientific">Elizabethkingia bruuniana</name>
    <dbReference type="NCBI Taxonomy" id="1756149"/>
    <lineage>
        <taxon>Bacteria</taxon>
        <taxon>Pseudomonadati</taxon>
        <taxon>Bacteroidota</taxon>
        <taxon>Flavobacteriia</taxon>
        <taxon>Flavobacteriales</taxon>
        <taxon>Weeksellaceae</taxon>
        <taxon>Elizabethkingia</taxon>
    </lineage>
</organism>
<dbReference type="OrthoDB" id="965844at2"/>
<evidence type="ECO:0000256" key="1">
    <source>
        <dbReference type="ARBA" id="ARBA00023015"/>
    </source>
</evidence>
<dbReference type="InterPro" id="IPR000792">
    <property type="entry name" value="Tscrpt_reg_LuxR_C"/>
</dbReference>
<accession>A0A7T7ZXF0</accession>
<gene>
    <name evidence="5" type="ORF">I6H88_20070</name>
</gene>
<sequence>MAEKKIIPISTEQFHEYFSIYNKADEKDSSVIYSGITENIKNFAVGHYFWFIVDCINMKTKDVSPDIELHTPYNQKGLNNQNIQYFIDLLHPEDCQYLLSALVSSVRIYKNMRKSDKNNLRFNFYARMLNHENNYRWVLIQAPRQCFNKYNQIESSLIVIYDLSHFPINEMPLLSILDHQGKEIQYSKHITLKNKKKDESNPYVTQREKEILMLMAQGLNSPKIAEQLFISYHTVENHKRNLRKKTKTKTSTELIAFSINNCILTV</sequence>
<evidence type="ECO:0000313" key="5">
    <source>
        <dbReference type="EMBL" id="QQN58691.1"/>
    </source>
</evidence>
<dbReference type="KEGG" id="egm:AYC65_09345"/>
<dbReference type="InterPro" id="IPR016032">
    <property type="entry name" value="Sig_transdc_resp-reg_C-effctor"/>
</dbReference>
<keyword evidence="1" id="KW-0805">Transcription regulation</keyword>
<dbReference type="EMBL" id="CP067018">
    <property type="protein sequence ID" value="QQN58691.1"/>
    <property type="molecule type" value="Genomic_DNA"/>
</dbReference>
<name>A0A7T7ZXF0_9FLAO</name>
<feature type="domain" description="HTH luxR-type" evidence="4">
    <location>
        <begin position="197"/>
        <end position="262"/>
    </location>
</feature>
<dbReference type="AlphaFoldDB" id="A0A7T7ZXF0"/>
<dbReference type="Gene3D" id="3.30.450.20">
    <property type="entry name" value="PAS domain"/>
    <property type="match status" value="1"/>
</dbReference>